<organism evidence="3 4">
    <name type="scientific">Varroa destructor</name>
    <name type="common">Honeybee mite</name>
    <dbReference type="NCBI Taxonomy" id="109461"/>
    <lineage>
        <taxon>Eukaryota</taxon>
        <taxon>Metazoa</taxon>
        <taxon>Ecdysozoa</taxon>
        <taxon>Arthropoda</taxon>
        <taxon>Chelicerata</taxon>
        <taxon>Arachnida</taxon>
        <taxon>Acari</taxon>
        <taxon>Parasitiformes</taxon>
        <taxon>Mesostigmata</taxon>
        <taxon>Gamasina</taxon>
        <taxon>Dermanyssoidea</taxon>
        <taxon>Varroidae</taxon>
        <taxon>Varroa</taxon>
    </lineage>
</organism>
<evidence type="ECO:0000259" key="2">
    <source>
        <dbReference type="PROSITE" id="PS50263"/>
    </source>
</evidence>
<dbReference type="PROSITE" id="PS50263">
    <property type="entry name" value="CN_HYDROLASE"/>
    <property type="match status" value="1"/>
</dbReference>
<dbReference type="PANTHER" id="PTHR10609:SF27">
    <property type="entry name" value="CN HYDROLASE DOMAIN-CONTAINING PROTEIN-RELATED"/>
    <property type="match status" value="1"/>
</dbReference>
<dbReference type="InterPro" id="IPR036526">
    <property type="entry name" value="C-N_Hydrolase_sf"/>
</dbReference>
<dbReference type="GeneID" id="111250899"/>
<sequence length="425" mass="47846">MRVCVLEQEVRSLSVTKTPEQVRQKTLRLYDKAAKYARDQGCGLLLCPELGLYIGLTAEQQLRIAEPVGKLNTEPLNESQPALAALAQTARNNGLYLVCSVIERDDAFYNTTVILDPHGKVIGKHRKMHLYLEAGLIPSHEKPRKVYIPNIGQVEIITCFDVFFAEANQECNSDLVLWLTHWYDETPNLTVLSTARAWAISNRTPMVVCNARNLREGTLGAGLFFPDGSGQYTMSFSEEREALHVFDLKSTSSALIRNPKDIVTPSSVYQPIATDLSRFNKVPLLQTCGTVRFNLLTISCRVRYELRCPSKNILYSMFAAEGTRGFGNGDCLYLQELYVIAVDKETRQPSLHSGSPFRTLSIRIDVKDDCRPQKAFPFVIGDYLSLVDSSKWQFNRDKVELKLEGLEVACAGMFRRVFSKDIPSK</sequence>
<dbReference type="InterPro" id="IPR040154">
    <property type="entry name" value="Biotinidase/VNN"/>
</dbReference>
<comment type="similarity">
    <text evidence="1">Belongs to the carbon-nitrogen hydrolase superfamily. BTD/VNN family.</text>
</comment>
<dbReference type="Gene3D" id="3.60.110.10">
    <property type="entry name" value="Carbon-nitrogen hydrolase"/>
    <property type="match status" value="1"/>
</dbReference>
<reference evidence="3" key="1">
    <citation type="submission" date="2021-01" db="UniProtKB">
        <authorList>
            <consortium name="EnsemblMetazoa"/>
        </authorList>
    </citation>
    <scope>IDENTIFICATION</scope>
</reference>
<dbReference type="Pfam" id="PF00795">
    <property type="entry name" value="CN_hydrolase"/>
    <property type="match status" value="1"/>
</dbReference>
<feature type="domain" description="CN hydrolase" evidence="2">
    <location>
        <begin position="1"/>
        <end position="250"/>
    </location>
</feature>
<evidence type="ECO:0000313" key="3">
    <source>
        <dbReference type="EnsemblMetazoa" id="XP_022662574"/>
    </source>
</evidence>
<dbReference type="SUPFAM" id="SSF56317">
    <property type="entry name" value="Carbon-nitrogen hydrolase"/>
    <property type="match status" value="1"/>
</dbReference>
<dbReference type="Proteomes" id="UP000594260">
    <property type="component" value="Unplaced"/>
</dbReference>
<dbReference type="AlphaFoldDB" id="A0A7M7K6X6"/>
<dbReference type="RefSeq" id="XP_022662574.1">
    <property type="nucleotide sequence ID" value="XM_022806839.1"/>
</dbReference>
<dbReference type="InterPro" id="IPR003010">
    <property type="entry name" value="C-N_Hydrolase"/>
</dbReference>
<proteinExistence type="inferred from homology"/>
<accession>A0A7M7K6X6</accession>
<evidence type="ECO:0000256" key="1">
    <source>
        <dbReference type="ARBA" id="ARBA00008225"/>
    </source>
</evidence>
<name>A0A7M7K6X6_VARDE</name>
<dbReference type="PANTHER" id="PTHR10609">
    <property type="entry name" value="BIOTINIDASE-RELATED"/>
    <property type="match status" value="1"/>
</dbReference>
<keyword evidence="4" id="KW-1185">Reference proteome</keyword>
<evidence type="ECO:0000313" key="4">
    <source>
        <dbReference type="Proteomes" id="UP000594260"/>
    </source>
</evidence>
<protein>
    <recommendedName>
        <fullName evidence="2">CN hydrolase domain-containing protein</fullName>
    </recommendedName>
</protein>
<dbReference type="EnsemblMetazoa" id="XM_022806839">
    <property type="protein sequence ID" value="XP_022662574"/>
    <property type="gene ID" value="LOC111250899"/>
</dbReference>